<dbReference type="AlphaFoldDB" id="A0A5J9USY5"/>
<feature type="non-terminal residue" evidence="2">
    <location>
        <position position="1"/>
    </location>
</feature>
<dbReference type="OrthoDB" id="685097at2759"/>
<dbReference type="PANTHER" id="PTHR33074:SF124">
    <property type="entry name" value="DUF1618 DOMAIN-CONTAINING PROTEIN"/>
    <property type="match status" value="1"/>
</dbReference>
<sequence length="452" mass="50570">MAAARTTTGHPIQVYFRFAPPPEVSILRVRFPVAENRTNTLIIAAHGDSVLFQIRFKVEDDDFITNDHFVYNGGAAAGPDPRPPTLSLLPPYHLYDEEDEFVVAELKIVHVNDGKVGAELLRLRSGEWSVDRLTVISHSQNRQLLSKWDTSTVLPLSDGLLCWLDESAGLLFCNVFDENPDLRYMPLPVEPSDGNVRVIDGGSAVKFINIIRRCCCGGKGTTDCSRSLHAYTIHTWTLRIEDMVWVMDGMVDSSEIWALDAYKGLPRVPLVCPVVRLDDPHVISFEVCERKFVTRGDMTVWLITLDLRSKTLLSACCNRSQVAIVTCTGISDYFNLYPSSSKGSSLMIQSHASIVAPPAKKSRLNNEVSPMRSFCKASVDPDMQVSEVLTVFQEIPTYGLAPDDVLKVISTLSHDKGRRFKTLLKLPMSLRKDWLLMEIKASKTCMSNFQLM</sequence>
<dbReference type="PANTHER" id="PTHR33074">
    <property type="entry name" value="EXPRESSED PROTEIN-RELATED"/>
    <property type="match status" value="1"/>
</dbReference>
<dbReference type="Gramene" id="TVU26645">
    <property type="protein sequence ID" value="TVU26645"/>
    <property type="gene ID" value="EJB05_29199"/>
</dbReference>
<gene>
    <name evidence="2" type="ORF">EJB05_29199</name>
</gene>
<dbReference type="EMBL" id="RWGY01000013">
    <property type="protein sequence ID" value="TVU26645.1"/>
    <property type="molecule type" value="Genomic_DNA"/>
</dbReference>
<dbReference type="InterPro" id="IPR011676">
    <property type="entry name" value="DUF1618"/>
</dbReference>
<dbReference type="Proteomes" id="UP000324897">
    <property type="component" value="Chromosome 2"/>
</dbReference>
<accession>A0A5J9USY5</accession>
<evidence type="ECO:0000259" key="1">
    <source>
        <dbReference type="Pfam" id="PF07762"/>
    </source>
</evidence>
<name>A0A5J9USY5_9POAL</name>
<evidence type="ECO:0000313" key="2">
    <source>
        <dbReference type="EMBL" id="TVU26645.1"/>
    </source>
</evidence>
<protein>
    <recommendedName>
        <fullName evidence="1">DUF1618 domain-containing protein</fullName>
    </recommendedName>
</protein>
<organism evidence="2 3">
    <name type="scientific">Eragrostis curvula</name>
    <name type="common">weeping love grass</name>
    <dbReference type="NCBI Taxonomy" id="38414"/>
    <lineage>
        <taxon>Eukaryota</taxon>
        <taxon>Viridiplantae</taxon>
        <taxon>Streptophyta</taxon>
        <taxon>Embryophyta</taxon>
        <taxon>Tracheophyta</taxon>
        <taxon>Spermatophyta</taxon>
        <taxon>Magnoliopsida</taxon>
        <taxon>Liliopsida</taxon>
        <taxon>Poales</taxon>
        <taxon>Poaceae</taxon>
        <taxon>PACMAD clade</taxon>
        <taxon>Chloridoideae</taxon>
        <taxon>Eragrostideae</taxon>
        <taxon>Eragrostidinae</taxon>
        <taxon>Eragrostis</taxon>
    </lineage>
</organism>
<evidence type="ECO:0000313" key="3">
    <source>
        <dbReference type="Proteomes" id="UP000324897"/>
    </source>
</evidence>
<feature type="domain" description="DUF1618" evidence="1">
    <location>
        <begin position="163"/>
        <end position="283"/>
    </location>
</feature>
<proteinExistence type="predicted"/>
<comment type="caution">
    <text evidence="2">The sequence shown here is derived from an EMBL/GenBank/DDBJ whole genome shotgun (WGS) entry which is preliminary data.</text>
</comment>
<reference evidence="2 3" key="1">
    <citation type="journal article" date="2019" name="Sci. Rep.">
        <title>A high-quality genome of Eragrostis curvula grass provides insights into Poaceae evolution and supports new strategies to enhance forage quality.</title>
        <authorList>
            <person name="Carballo J."/>
            <person name="Santos B.A.C.M."/>
            <person name="Zappacosta D."/>
            <person name="Garbus I."/>
            <person name="Selva J.P."/>
            <person name="Gallo C.A."/>
            <person name="Diaz A."/>
            <person name="Albertini E."/>
            <person name="Caccamo M."/>
            <person name="Echenique V."/>
        </authorList>
    </citation>
    <scope>NUCLEOTIDE SEQUENCE [LARGE SCALE GENOMIC DNA]</scope>
    <source>
        <strain evidence="3">cv. Victoria</strain>
        <tissue evidence="2">Leaf</tissue>
    </source>
</reference>
<keyword evidence="3" id="KW-1185">Reference proteome</keyword>
<dbReference type="Pfam" id="PF07762">
    <property type="entry name" value="DUF1618"/>
    <property type="match status" value="1"/>
</dbReference>